<evidence type="ECO:0000313" key="2">
    <source>
        <dbReference type="Proteomes" id="UP000078597"/>
    </source>
</evidence>
<dbReference type="AlphaFoldDB" id="A0A1A8W806"/>
<evidence type="ECO:0000313" key="1">
    <source>
        <dbReference type="EMBL" id="SBS87314.1"/>
    </source>
</evidence>
<organism evidence="1 2">
    <name type="scientific">Plasmodium malariae</name>
    <dbReference type="NCBI Taxonomy" id="5858"/>
    <lineage>
        <taxon>Eukaryota</taxon>
        <taxon>Sar</taxon>
        <taxon>Alveolata</taxon>
        <taxon>Apicomplexa</taxon>
        <taxon>Aconoidasida</taxon>
        <taxon>Haemosporida</taxon>
        <taxon>Plasmodiidae</taxon>
        <taxon>Plasmodium</taxon>
        <taxon>Plasmodium (Plasmodium)</taxon>
    </lineage>
</organism>
<sequence>MEKNDINKSTKILINNKEIDSIQSLTTIKNYIKIFFEKTFIQNSTSSETFQYKSKALENTFWCAQIVSRGKSQNVALIGKDGLTPAREYVNRVFEELRGENVWTKFQNFHSLFWLLPVTDFVINLLPLVGECS</sequence>
<protein>
    <submittedName>
        <fullName evidence="1">Rhoptry protein ROP14, putative (ROP14)</fullName>
    </submittedName>
</protein>
<name>A0A1A8W806_PLAMA</name>
<accession>A0A1A8W806</accession>
<proteinExistence type="predicted"/>
<dbReference type="VEuPathDB" id="PlasmoDB:PmUG01_11049900"/>
<reference evidence="2" key="1">
    <citation type="submission" date="2016-05" db="EMBL/GenBank/DDBJ databases">
        <authorList>
            <person name="Naeem Raeece"/>
        </authorList>
    </citation>
    <scope>NUCLEOTIDE SEQUENCE [LARGE SCALE GENOMIC DNA]</scope>
</reference>
<dbReference type="Proteomes" id="UP000078597">
    <property type="component" value="Unassembled WGS sequence"/>
</dbReference>
<gene>
    <name evidence="1" type="ORF">PMALA_019130</name>
</gene>
<dbReference type="EMBL" id="FLQW01001016">
    <property type="protein sequence ID" value="SBS87314.1"/>
    <property type="molecule type" value="Genomic_DNA"/>
</dbReference>